<dbReference type="AlphaFoldDB" id="A0AAV7VAU2"/>
<evidence type="ECO:0000313" key="3">
    <source>
        <dbReference type="Proteomes" id="UP001066276"/>
    </source>
</evidence>
<accession>A0AAV7VAU2</accession>
<gene>
    <name evidence="2" type="ORF">NDU88_001845</name>
</gene>
<keyword evidence="3" id="KW-1185">Reference proteome</keyword>
<proteinExistence type="predicted"/>
<sequence length="71" mass="7656">MTAALGKALNYSNSKTLGGENVSEAPAMSRSLAEPLETKSVLKTGTRRNERARARECLRARAYARKTASAD</sequence>
<comment type="caution">
    <text evidence="2">The sequence shown here is derived from an EMBL/GenBank/DDBJ whole genome shotgun (WGS) entry which is preliminary data.</text>
</comment>
<reference evidence="2" key="1">
    <citation type="journal article" date="2022" name="bioRxiv">
        <title>Sequencing and chromosome-scale assembly of the giantPleurodeles waltlgenome.</title>
        <authorList>
            <person name="Brown T."/>
            <person name="Elewa A."/>
            <person name="Iarovenko S."/>
            <person name="Subramanian E."/>
            <person name="Araus A.J."/>
            <person name="Petzold A."/>
            <person name="Susuki M."/>
            <person name="Suzuki K.-i.T."/>
            <person name="Hayashi T."/>
            <person name="Toyoda A."/>
            <person name="Oliveira C."/>
            <person name="Osipova E."/>
            <person name="Leigh N.D."/>
            <person name="Simon A."/>
            <person name="Yun M.H."/>
        </authorList>
    </citation>
    <scope>NUCLEOTIDE SEQUENCE</scope>
    <source>
        <strain evidence="2">20211129_DDA</strain>
        <tissue evidence="2">Liver</tissue>
    </source>
</reference>
<organism evidence="2 3">
    <name type="scientific">Pleurodeles waltl</name>
    <name type="common">Iberian ribbed newt</name>
    <dbReference type="NCBI Taxonomy" id="8319"/>
    <lineage>
        <taxon>Eukaryota</taxon>
        <taxon>Metazoa</taxon>
        <taxon>Chordata</taxon>
        <taxon>Craniata</taxon>
        <taxon>Vertebrata</taxon>
        <taxon>Euteleostomi</taxon>
        <taxon>Amphibia</taxon>
        <taxon>Batrachia</taxon>
        <taxon>Caudata</taxon>
        <taxon>Salamandroidea</taxon>
        <taxon>Salamandridae</taxon>
        <taxon>Pleurodelinae</taxon>
        <taxon>Pleurodeles</taxon>
    </lineage>
</organism>
<protein>
    <submittedName>
        <fullName evidence="2">Uncharacterized protein</fullName>
    </submittedName>
</protein>
<feature type="region of interest" description="Disordered" evidence="1">
    <location>
        <begin position="1"/>
        <end position="53"/>
    </location>
</feature>
<dbReference type="EMBL" id="JANPWB010000003">
    <property type="protein sequence ID" value="KAJ1198001.1"/>
    <property type="molecule type" value="Genomic_DNA"/>
</dbReference>
<name>A0AAV7VAU2_PLEWA</name>
<evidence type="ECO:0000256" key="1">
    <source>
        <dbReference type="SAM" id="MobiDB-lite"/>
    </source>
</evidence>
<dbReference type="Proteomes" id="UP001066276">
    <property type="component" value="Chromosome 2_1"/>
</dbReference>
<evidence type="ECO:0000313" key="2">
    <source>
        <dbReference type="EMBL" id="KAJ1198001.1"/>
    </source>
</evidence>